<proteinExistence type="predicted"/>
<reference evidence="1 2" key="1">
    <citation type="journal article" date="2013" name="Nat. Commun.">
        <title>The evolution and pathogenic mechanisms of the rice sheath blight pathogen.</title>
        <authorList>
            <person name="Zheng A."/>
            <person name="Lin R."/>
            <person name="Xu L."/>
            <person name="Qin P."/>
            <person name="Tang C."/>
            <person name="Ai P."/>
            <person name="Zhang D."/>
            <person name="Liu Y."/>
            <person name="Sun Z."/>
            <person name="Feng H."/>
            <person name="Wang Y."/>
            <person name="Chen Y."/>
            <person name="Liang X."/>
            <person name="Fu R."/>
            <person name="Li Q."/>
            <person name="Zhang J."/>
            <person name="Yu X."/>
            <person name="Xie Z."/>
            <person name="Ding L."/>
            <person name="Guan P."/>
            <person name="Tang J."/>
            <person name="Liang Y."/>
            <person name="Wang S."/>
            <person name="Deng Q."/>
            <person name="Li S."/>
            <person name="Zhu J."/>
            <person name="Wang L."/>
            <person name="Liu H."/>
            <person name="Li P."/>
        </authorList>
    </citation>
    <scope>NUCLEOTIDE SEQUENCE [LARGE SCALE GENOMIC DNA]</scope>
    <source>
        <strain evidence="2">AG-1 IA</strain>
    </source>
</reference>
<evidence type="ECO:0000313" key="1">
    <source>
        <dbReference type="EMBL" id="ELU44769.1"/>
    </source>
</evidence>
<evidence type="ECO:0000313" key="2">
    <source>
        <dbReference type="Proteomes" id="UP000011668"/>
    </source>
</evidence>
<dbReference type="HOGENOM" id="CLU_2723926_0_0_1"/>
<accession>L8X805</accession>
<dbReference type="AlphaFoldDB" id="L8X805"/>
<gene>
    <name evidence="1" type="ORF">AG1IA_01198</name>
</gene>
<protein>
    <submittedName>
        <fullName evidence="1">Uncharacterized protein</fullName>
    </submittedName>
</protein>
<dbReference type="Proteomes" id="UP000011668">
    <property type="component" value="Unassembled WGS sequence"/>
</dbReference>
<sequence>MCALAPFRRRIAPSMSLQLVQDKVQTARRNTGTLAYMPRVKCISPTFPEPVYKAIAMHYTLLYPYFLSQVHT</sequence>
<organism evidence="1 2">
    <name type="scientific">Thanatephorus cucumeris (strain AG1-IA)</name>
    <name type="common">Rice sheath blight fungus</name>
    <name type="synonym">Rhizoctonia solani</name>
    <dbReference type="NCBI Taxonomy" id="983506"/>
    <lineage>
        <taxon>Eukaryota</taxon>
        <taxon>Fungi</taxon>
        <taxon>Dikarya</taxon>
        <taxon>Basidiomycota</taxon>
        <taxon>Agaricomycotina</taxon>
        <taxon>Agaricomycetes</taxon>
        <taxon>Cantharellales</taxon>
        <taxon>Ceratobasidiaceae</taxon>
        <taxon>Rhizoctonia</taxon>
        <taxon>Rhizoctonia solani AG-1</taxon>
    </lineage>
</organism>
<keyword evidence="2" id="KW-1185">Reference proteome</keyword>
<name>L8X805_THACA</name>
<dbReference type="EMBL" id="AFRT01000276">
    <property type="protein sequence ID" value="ELU44769.1"/>
    <property type="molecule type" value="Genomic_DNA"/>
</dbReference>
<comment type="caution">
    <text evidence="1">The sequence shown here is derived from an EMBL/GenBank/DDBJ whole genome shotgun (WGS) entry which is preliminary data.</text>
</comment>